<gene>
    <name evidence="1 3" type="ORF">BDZ99DRAFT_498384</name>
</gene>
<organism evidence="1">
    <name type="scientific">Mytilinidion resinicola</name>
    <dbReference type="NCBI Taxonomy" id="574789"/>
    <lineage>
        <taxon>Eukaryota</taxon>
        <taxon>Fungi</taxon>
        <taxon>Dikarya</taxon>
        <taxon>Ascomycota</taxon>
        <taxon>Pezizomycotina</taxon>
        <taxon>Dothideomycetes</taxon>
        <taxon>Pleosporomycetidae</taxon>
        <taxon>Mytilinidiales</taxon>
        <taxon>Mytilinidiaceae</taxon>
        <taxon>Mytilinidion</taxon>
    </lineage>
</organism>
<name>A0A6A6YNQ3_9PEZI</name>
<dbReference type="Proteomes" id="UP000504636">
    <property type="component" value="Unplaced"/>
</dbReference>
<dbReference type="GeneID" id="54464472"/>
<reference evidence="3" key="2">
    <citation type="submission" date="2020-04" db="EMBL/GenBank/DDBJ databases">
        <authorList>
            <consortium name="NCBI Genome Project"/>
        </authorList>
    </citation>
    <scope>NUCLEOTIDE SEQUENCE</scope>
    <source>
        <strain evidence="3">CBS 304.34</strain>
    </source>
</reference>
<proteinExistence type="predicted"/>
<evidence type="ECO:0000313" key="3">
    <source>
        <dbReference type="RefSeq" id="XP_033577177.1"/>
    </source>
</evidence>
<dbReference type="EMBL" id="MU003700">
    <property type="protein sequence ID" value="KAF2810213.1"/>
    <property type="molecule type" value="Genomic_DNA"/>
</dbReference>
<reference evidence="1 3" key="1">
    <citation type="journal article" date="2020" name="Stud. Mycol.">
        <title>101 Dothideomycetes genomes: a test case for predicting lifestyles and emergence of pathogens.</title>
        <authorList>
            <person name="Haridas S."/>
            <person name="Albert R."/>
            <person name="Binder M."/>
            <person name="Bloem J."/>
            <person name="Labutti K."/>
            <person name="Salamov A."/>
            <person name="Andreopoulos B."/>
            <person name="Baker S."/>
            <person name="Barry K."/>
            <person name="Bills G."/>
            <person name="Bluhm B."/>
            <person name="Cannon C."/>
            <person name="Castanera R."/>
            <person name="Culley D."/>
            <person name="Daum C."/>
            <person name="Ezra D."/>
            <person name="Gonzalez J."/>
            <person name="Henrissat B."/>
            <person name="Kuo A."/>
            <person name="Liang C."/>
            <person name="Lipzen A."/>
            <person name="Lutzoni F."/>
            <person name="Magnuson J."/>
            <person name="Mondo S."/>
            <person name="Nolan M."/>
            <person name="Ohm R."/>
            <person name="Pangilinan J."/>
            <person name="Park H.-J."/>
            <person name="Ramirez L."/>
            <person name="Alfaro M."/>
            <person name="Sun H."/>
            <person name="Tritt A."/>
            <person name="Yoshinaga Y."/>
            <person name="Zwiers L.-H."/>
            <person name="Turgeon B."/>
            <person name="Goodwin S."/>
            <person name="Spatafora J."/>
            <person name="Crous P."/>
            <person name="Grigoriev I."/>
        </authorList>
    </citation>
    <scope>NUCLEOTIDE SEQUENCE</scope>
    <source>
        <strain evidence="1 3">CBS 304.34</strain>
    </source>
</reference>
<keyword evidence="2" id="KW-1185">Reference proteome</keyword>
<sequence length="146" mass="16044">MLQATPLSTMREIESLTEPRSSLVTFCEHCGKPQGAQIVESGPQRPMLHQRAKAAGKAIGKLVVNWATAESLGAPTDGMRNARRESMSCFQCGQYFTHNWAIFYRVEGEFDPDEIGNACDPIARGAGGNRATTLRTTRDFPNLNLD</sequence>
<protein>
    <submittedName>
        <fullName evidence="1 3">Uncharacterized protein</fullName>
    </submittedName>
</protein>
<reference evidence="3" key="3">
    <citation type="submission" date="2025-04" db="UniProtKB">
        <authorList>
            <consortium name="RefSeq"/>
        </authorList>
    </citation>
    <scope>IDENTIFICATION</scope>
    <source>
        <strain evidence="3">CBS 304.34</strain>
    </source>
</reference>
<evidence type="ECO:0000313" key="2">
    <source>
        <dbReference type="Proteomes" id="UP000504636"/>
    </source>
</evidence>
<dbReference type="AlphaFoldDB" id="A0A6A6YNQ3"/>
<accession>A0A6A6YNQ3</accession>
<dbReference type="RefSeq" id="XP_033577177.1">
    <property type="nucleotide sequence ID" value="XM_033723579.1"/>
</dbReference>
<evidence type="ECO:0000313" key="1">
    <source>
        <dbReference type="EMBL" id="KAF2810213.1"/>
    </source>
</evidence>